<protein>
    <submittedName>
        <fullName evidence="2">Uncharacterized protein</fullName>
    </submittedName>
</protein>
<evidence type="ECO:0000256" key="1">
    <source>
        <dbReference type="SAM" id="MobiDB-lite"/>
    </source>
</evidence>
<keyword evidence="3" id="KW-1185">Reference proteome</keyword>
<feature type="region of interest" description="Disordered" evidence="1">
    <location>
        <begin position="541"/>
        <end position="597"/>
    </location>
</feature>
<evidence type="ECO:0000313" key="3">
    <source>
        <dbReference type="Proteomes" id="UP000439903"/>
    </source>
</evidence>
<dbReference type="EMBL" id="WTPW01002947">
    <property type="protein sequence ID" value="KAF0359092.1"/>
    <property type="molecule type" value="Genomic_DNA"/>
</dbReference>
<gene>
    <name evidence="2" type="ORF">F8M41_014375</name>
</gene>
<dbReference type="OrthoDB" id="2393873at2759"/>
<feature type="region of interest" description="Disordered" evidence="1">
    <location>
        <begin position="113"/>
        <end position="209"/>
    </location>
</feature>
<feature type="compositionally biased region" description="Basic and acidic residues" evidence="1">
    <location>
        <begin position="567"/>
        <end position="583"/>
    </location>
</feature>
<organism evidence="2 3">
    <name type="scientific">Gigaspora margarita</name>
    <dbReference type="NCBI Taxonomy" id="4874"/>
    <lineage>
        <taxon>Eukaryota</taxon>
        <taxon>Fungi</taxon>
        <taxon>Fungi incertae sedis</taxon>
        <taxon>Mucoromycota</taxon>
        <taxon>Glomeromycotina</taxon>
        <taxon>Glomeromycetes</taxon>
        <taxon>Diversisporales</taxon>
        <taxon>Gigasporaceae</taxon>
        <taxon>Gigaspora</taxon>
    </lineage>
</organism>
<reference evidence="2 3" key="1">
    <citation type="journal article" date="2019" name="Environ. Microbiol.">
        <title>At the nexus of three kingdoms: the genome of the mycorrhizal fungus Gigaspora margarita provides insights into plant, endobacterial and fungal interactions.</title>
        <authorList>
            <person name="Venice F."/>
            <person name="Ghignone S."/>
            <person name="Salvioli di Fossalunga A."/>
            <person name="Amselem J."/>
            <person name="Novero M."/>
            <person name="Xianan X."/>
            <person name="Sedzielewska Toro K."/>
            <person name="Morin E."/>
            <person name="Lipzen A."/>
            <person name="Grigoriev I.V."/>
            <person name="Henrissat B."/>
            <person name="Martin F.M."/>
            <person name="Bonfante P."/>
        </authorList>
    </citation>
    <scope>NUCLEOTIDE SEQUENCE [LARGE SCALE GENOMIC DNA]</scope>
    <source>
        <strain evidence="2 3">BEG34</strain>
    </source>
</reference>
<feature type="compositionally biased region" description="Basic and acidic residues" evidence="1">
    <location>
        <begin position="183"/>
        <end position="200"/>
    </location>
</feature>
<proteinExistence type="predicted"/>
<dbReference type="Proteomes" id="UP000439903">
    <property type="component" value="Unassembled WGS sequence"/>
</dbReference>
<dbReference type="AlphaFoldDB" id="A0A8H3WVX3"/>
<name>A0A8H3WVX3_GIGMA</name>
<comment type="caution">
    <text evidence="2">The sequence shown here is derived from an EMBL/GenBank/DDBJ whole genome shotgun (WGS) entry which is preliminary data.</text>
</comment>
<accession>A0A8H3WVX3</accession>
<sequence length="597" mass="68016">MIDDYFNRKCSDWNIISFLEECTLQQVDQKISLYLTSLKAIVKVFEGKRRERAQQLLDRYRKGSRPDHTLVKNWRNHYTLCKMSGSTIHFHGDSTINNGNLISSGTANISCTKRKTNDQENKPSEVATSLMPKKQKESYDIEETENTYSDEIRVNHPSHPSNASGIEPVSEHDEDLETSNLDTPDHEKKAIDDQDQEGVKDATSGEEAKKVTKVVKENKVRLSKENREEIDTAFKSMDEQCIAIHSFIIDVDDELISSHFNDTELDEIDCAAGPHVPDLPDQIAEFLYEFVGKTRLNEIREAIKSKMFGNNYDHENHHDKDYIIYALYSLVREIQGGTMRDTKLEAWFNCHIWNVIFDQAFGDINVISVVRGESTSLATASRKNMKRKSEERRKMGRRGDWIVRSVTNGDKHEFGAGEAGSVWTDDHGTKFLKEAGLKLPKVLKDMLVKLMKKVDWNREKCAKMQTVGIIHAGWMIMTVHLDNPQGYVCRIRRGEVMEVPDNPENFPSILKILAAVLNLKTVIKETLKIIQASEQTIESFKTAGRRKRPRDINQRELSGCMSTPKKAKNEKACAEVNDERPDPESPCPGSPSSEPLI</sequence>
<evidence type="ECO:0000313" key="2">
    <source>
        <dbReference type="EMBL" id="KAF0359092.1"/>
    </source>
</evidence>